<name>A0A412YYS8_9FIRM</name>
<protein>
    <submittedName>
        <fullName evidence="1">Uncharacterized protein</fullName>
    </submittedName>
</protein>
<sequence length="84" mass="10100">MSVTRKTRVLMPEQIRRINECRQSGMTDADWCRENGIATVILRIRVRNKTSFPLTLYRILFRNNMSHQRCRKRTLTIHIRSKLL</sequence>
<comment type="caution">
    <text evidence="1">The sequence shown here is derived from an EMBL/GenBank/DDBJ whole genome shotgun (WGS) entry which is preliminary data.</text>
</comment>
<gene>
    <name evidence="1" type="ORF">DWW02_22895</name>
</gene>
<evidence type="ECO:0000313" key="1">
    <source>
        <dbReference type="EMBL" id="RGV72854.1"/>
    </source>
</evidence>
<dbReference type="KEGG" id="cbol:CGC65_07775"/>
<organism evidence="1 2">
    <name type="scientific">Enterocloster bolteae</name>
    <dbReference type="NCBI Taxonomy" id="208479"/>
    <lineage>
        <taxon>Bacteria</taxon>
        <taxon>Bacillati</taxon>
        <taxon>Bacillota</taxon>
        <taxon>Clostridia</taxon>
        <taxon>Lachnospirales</taxon>
        <taxon>Lachnospiraceae</taxon>
        <taxon>Enterocloster</taxon>
    </lineage>
</organism>
<dbReference type="Proteomes" id="UP000284543">
    <property type="component" value="Unassembled WGS sequence"/>
</dbReference>
<accession>A0A412YYS8</accession>
<evidence type="ECO:0000313" key="2">
    <source>
        <dbReference type="Proteomes" id="UP000284543"/>
    </source>
</evidence>
<dbReference type="AlphaFoldDB" id="A0A412YYS8"/>
<dbReference type="EMBL" id="QRZM01000012">
    <property type="protein sequence ID" value="RGV72854.1"/>
    <property type="molecule type" value="Genomic_DNA"/>
</dbReference>
<proteinExistence type="predicted"/>
<reference evidence="1 2" key="1">
    <citation type="submission" date="2018-08" db="EMBL/GenBank/DDBJ databases">
        <title>A genome reference for cultivated species of the human gut microbiota.</title>
        <authorList>
            <person name="Zou Y."/>
            <person name="Xue W."/>
            <person name="Luo G."/>
        </authorList>
    </citation>
    <scope>NUCLEOTIDE SEQUENCE [LARGE SCALE GENOMIC DNA]</scope>
    <source>
        <strain evidence="1 2">AF14-18</strain>
    </source>
</reference>